<dbReference type="Pfam" id="PF02796">
    <property type="entry name" value="HTH_7"/>
    <property type="match status" value="1"/>
</dbReference>
<dbReference type="InterPro" id="IPR036162">
    <property type="entry name" value="Resolvase-like_N_sf"/>
</dbReference>
<geneLocation type="plasmid" evidence="9">
    <name>pC27-2</name>
</geneLocation>
<comment type="similarity">
    <text evidence="1">Belongs to the site-specific recombinase resolvase family.</text>
</comment>
<dbReference type="InterPro" id="IPR006120">
    <property type="entry name" value="Resolvase_HTH_dom"/>
</dbReference>
<evidence type="ECO:0000259" key="7">
    <source>
        <dbReference type="PROSITE" id="PS51736"/>
    </source>
</evidence>
<dbReference type="Gene3D" id="3.40.50.1390">
    <property type="entry name" value="Resolvase, N-terminal catalytic domain"/>
    <property type="match status" value="1"/>
</dbReference>
<dbReference type="RefSeq" id="WP_002347609.1">
    <property type="nucleotide sequence ID" value="NZ_CP038176.1"/>
</dbReference>
<protein>
    <recommendedName>
        <fullName evidence="7">Resolvase/invertase-type recombinase catalytic domain-containing protein</fullName>
    </recommendedName>
</protein>
<dbReference type="InterPro" id="IPR006119">
    <property type="entry name" value="Resolv_N"/>
</dbReference>
<evidence type="ECO:0000313" key="8">
    <source>
        <dbReference type="EMBL" id="QDL89934.1"/>
    </source>
</evidence>
<dbReference type="CDD" id="cd03768">
    <property type="entry name" value="SR_ResInv"/>
    <property type="match status" value="1"/>
</dbReference>
<dbReference type="GO" id="GO:0003677">
    <property type="term" value="F:DNA binding"/>
    <property type="evidence" value="ECO:0007669"/>
    <property type="project" value="UniProtKB-KW"/>
</dbReference>
<evidence type="ECO:0000256" key="5">
    <source>
        <dbReference type="PIRSR" id="PIRSR606118-50"/>
    </source>
</evidence>
<evidence type="ECO:0000256" key="6">
    <source>
        <dbReference type="PROSITE-ProRule" id="PRU10137"/>
    </source>
</evidence>
<name>A0A5B8FP49_ENTFC</name>
<dbReference type="GO" id="GO:0000150">
    <property type="term" value="F:DNA strand exchange activity"/>
    <property type="evidence" value="ECO:0007669"/>
    <property type="project" value="InterPro"/>
</dbReference>
<evidence type="ECO:0000256" key="1">
    <source>
        <dbReference type="ARBA" id="ARBA00009913"/>
    </source>
</evidence>
<dbReference type="PROSITE" id="PS00397">
    <property type="entry name" value="RECOMBINASES_1"/>
    <property type="match status" value="1"/>
</dbReference>
<dbReference type="PROSITE" id="PS51736">
    <property type="entry name" value="RECOMBINASES_3"/>
    <property type="match status" value="1"/>
</dbReference>
<keyword evidence="9" id="KW-0614">Plasmid</keyword>
<dbReference type="PANTHER" id="PTHR30461:SF26">
    <property type="entry name" value="RESOLVASE HOMOLOG YNEB"/>
    <property type="match status" value="1"/>
</dbReference>
<geneLocation type="plasmid" evidence="8">
    <name>pC25-1</name>
</geneLocation>
<keyword evidence="2" id="KW-0229">DNA integration</keyword>
<accession>A0A5B8FP49</accession>
<evidence type="ECO:0000256" key="3">
    <source>
        <dbReference type="ARBA" id="ARBA00023125"/>
    </source>
</evidence>
<dbReference type="EMBL" id="MH784601">
    <property type="protein sequence ID" value="QDL89934.1"/>
    <property type="molecule type" value="Genomic_DNA"/>
</dbReference>
<proteinExistence type="inferred from homology"/>
<evidence type="ECO:0000256" key="2">
    <source>
        <dbReference type="ARBA" id="ARBA00022908"/>
    </source>
</evidence>
<sequence>MYLAYLRVSSDDQSLARQHKLIENWSVKNNIAEDDLKIFEEKVSGKNIENRPELQELISFIRERDTIIIPSLDRLARNSKDTKDLLQLFRSKGASIEILDLPSFNGVTDPALRDLLTNLVIEVFSYVAENERKKIKERQKQGIEIAKKNGRYTGKKIQYHANATGKNKLIYDEIVDGLKKKETISKIAKNAGVTRKTVYRVKRDLGVLLQSFKSTIK</sequence>
<organism evidence="9">
    <name type="scientific">Enterococcus faecium</name>
    <name type="common">Streptococcus faecium</name>
    <dbReference type="NCBI Taxonomy" id="1352"/>
    <lineage>
        <taxon>Bacteria</taxon>
        <taxon>Bacillati</taxon>
        <taxon>Bacillota</taxon>
        <taxon>Bacilli</taxon>
        <taxon>Lactobacillales</taxon>
        <taxon>Enterococcaceae</taxon>
        <taxon>Enterococcus</taxon>
    </lineage>
</organism>
<dbReference type="InterPro" id="IPR006118">
    <property type="entry name" value="Recombinase_CS"/>
</dbReference>
<dbReference type="Gene3D" id="1.10.10.60">
    <property type="entry name" value="Homeodomain-like"/>
    <property type="match status" value="1"/>
</dbReference>
<keyword evidence="3" id="KW-0238">DNA-binding</keyword>
<dbReference type="PANTHER" id="PTHR30461">
    <property type="entry name" value="DNA-INVERTASE FROM LAMBDOID PROPHAGE"/>
    <property type="match status" value="1"/>
</dbReference>
<dbReference type="EMBL" id="MH784602">
    <property type="protein sequence ID" value="QDL90004.1"/>
    <property type="molecule type" value="Genomic_DNA"/>
</dbReference>
<dbReference type="SMART" id="SM00857">
    <property type="entry name" value="Resolvase"/>
    <property type="match status" value="1"/>
</dbReference>
<dbReference type="InterPro" id="IPR050639">
    <property type="entry name" value="SSR_resolvase"/>
</dbReference>
<dbReference type="AlphaFoldDB" id="A0A5B8FP49"/>
<dbReference type="SUPFAM" id="SSF53041">
    <property type="entry name" value="Resolvase-like"/>
    <property type="match status" value="1"/>
</dbReference>
<reference evidence="9" key="1">
    <citation type="journal article" date="2019" name="J. Antimicrob. Chemother.">
        <title>Emergence of plasmid-mediated oxazolidinone resistance gene poxtA from CC17 Enterococcus faecium of pig origin.</title>
        <authorList>
            <person name="Huang J."/>
            <person name="Wang M."/>
            <person name="Gao Y."/>
            <person name="Chen L."/>
            <person name="Wang L."/>
        </authorList>
    </citation>
    <scope>NUCLEOTIDE SEQUENCE</scope>
    <source>
        <strain evidence="8">25</strain>
        <strain evidence="9">27</strain>
        <plasmid evidence="8">pC25-1</plasmid>
        <plasmid evidence="9">pC27-2</plasmid>
    </source>
</reference>
<dbReference type="GO" id="GO:0015074">
    <property type="term" value="P:DNA integration"/>
    <property type="evidence" value="ECO:0007669"/>
    <property type="project" value="UniProtKB-KW"/>
</dbReference>
<feature type="active site" description="O-(5'-phospho-DNA)-serine intermediate" evidence="5 6">
    <location>
        <position position="9"/>
    </location>
</feature>
<feature type="domain" description="Resolvase/invertase-type recombinase catalytic" evidence="7">
    <location>
        <begin position="1"/>
        <end position="150"/>
    </location>
</feature>
<evidence type="ECO:0000313" key="9">
    <source>
        <dbReference type="EMBL" id="QDL90004.1"/>
    </source>
</evidence>
<keyword evidence="4" id="KW-0233">DNA recombination</keyword>
<evidence type="ECO:0000256" key="4">
    <source>
        <dbReference type="ARBA" id="ARBA00023172"/>
    </source>
</evidence>
<dbReference type="Pfam" id="PF00239">
    <property type="entry name" value="Resolvase"/>
    <property type="match status" value="1"/>
</dbReference>